<organism evidence="1 2">
    <name type="scientific">Stylosanthes scabra</name>
    <dbReference type="NCBI Taxonomy" id="79078"/>
    <lineage>
        <taxon>Eukaryota</taxon>
        <taxon>Viridiplantae</taxon>
        <taxon>Streptophyta</taxon>
        <taxon>Embryophyta</taxon>
        <taxon>Tracheophyta</taxon>
        <taxon>Spermatophyta</taxon>
        <taxon>Magnoliopsida</taxon>
        <taxon>eudicotyledons</taxon>
        <taxon>Gunneridae</taxon>
        <taxon>Pentapetalae</taxon>
        <taxon>rosids</taxon>
        <taxon>fabids</taxon>
        <taxon>Fabales</taxon>
        <taxon>Fabaceae</taxon>
        <taxon>Papilionoideae</taxon>
        <taxon>50 kb inversion clade</taxon>
        <taxon>dalbergioids sensu lato</taxon>
        <taxon>Dalbergieae</taxon>
        <taxon>Pterocarpus clade</taxon>
        <taxon>Stylosanthes</taxon>
    </lineage>
</organism>
<protein>
    <submittedName>
        <fullName evidence="1">Uncharacterized protein</fullName>
    </submittedName>
</protein>
<dbReference type="Proteomes" id="UP001341840">
    <property type="component" value="Unassembled WGS sequence"/>
</dbReference>
<gene>
    <name evidence="1" type="ORF">PIB30_109726</name>
</gene>
<evidence type="ECO:0000313" key="1">
    <source>
        <dbReference type="EMBL" id="MED6227062.1"/>
    </source>
</evidence>
<evidence type="ECO:0000313" key="2">
    <source>
        <dbReference type="Proteomes" id="UP001341840"/>
    </source>
</evidence>
<sequence>GTFDGGGEDSGCRAAELAEAEWRRRGLRGTKQCSEGWWHKKKEKGGGEEDHLPTTVVEARTAPEVFLPPPCGGSVFLGRGGEIQPRLPRSTALSAPSSAAPCGTLGDGGGGRIFRLTSPTLTSSTLNKTVHFVFLTFPRIFCRTIRRKITRNSKLLSLQKFSSKFASDSHTRRKLARQILLWK</sequence>
<dbReference type="EMBL" id="JASCZI010277642">
    <property type="protein sequence ID" value="MED6227062.1"/>
    <property type="molecule type" value="Genomic_DNA"/>
</dbReference>
<name>A0ABU6ZYF5_9FABA</name>
<comment type="caution">
    <text evidence="1">The sequence shown here is derived from an EMBL/GenBank/DDBJ whole genome shotgun (WGS) entry which is preliminary data.</text>
</comment>
<reference evidence="1 2" key="1">
    <citation type="journal article" date="2023" name="Plants (Basel)">
        <title>Bridging the Gap: Combining Genomics and Transcriptomics Approaches to Understand Stylosanthes scabra, an Orphan Legume from the Brazilian Caatinga.</title>
        <authorList>
            <person name="Ferreira-Neto J.R.C."/>
            <person name="da Silva M.D."/>
            <person name="Binneck E."/>
            <person name="de Melo N.F."/>
            <person name="da Silva R.H."/>
            <person name="de Melo A.L.T.M."/>
            <person name="Pandolfi V."/>
            <person name="Bustamante F.O."/>
            <person name="Brasileiro-Vidal A.C."/>
            <person name="Benko-Iseppon A.M."/>
        </authorList>
    </citation>
    <scope>NUCLEOTIDE SEQUENCE [LARGE SCALE GENOMIC DNA]</scope>
    <source>
        <tissue evidence="1">Leaves</tissue>
    </source>
</reference>
<accession>A0ABU6ZYF5</accession>
<keyword evidence="2" id="KW-1185">Reference proteome</keyword>
<feature type="non-terminal residue" evidence="1">
    <location>
        <position position="1"/>
    </location>
</feature>
<proteinExistence type="predicted"/>